<evidence type="ECO:0000256" key="1">
    <source>
        <dbReference type="ARBA" id="ARBA00002489"/>
    </source>
</evidence>
<dbReference type="AlphaFoldDB" id="A0A2C5XG68"/>
<comment type="subcellular location">
    <subcellularLocation>
        <location evidence="7">Membrane</location>
        <topology evidence="7">Multi-pass membrane protein</topology>
    </subcellularLocation>
</comment>
<reference evidence="9 10" key="1">
    <citation type="journal article" date="2013" name="Fungal Biol.">
        <title>Analysis of microsatellite markers in the genome of the plant pathogen Ceratocystis fimbriata.</title>
        <authorList>
            <person name="Simpson M.C."/>
            <person name="Wilken P.M."/>
            <person name="Coetzee M.P."/>
            <person name="Wingfield M.J."/>
            <person name="Wingfield B.D."/>
        </authorList>
    </citation>
    <scope>NUCLEOTIDE SEQUENCE [LARGE SCALE GENOMIC DNA]</scope>
    <source>
        <strain evidence="9 10">CBS 114723</strain>
    </source>
</reference>
<dbReference type="OrthoDB" id="4096362at2759"/>
<evidence type="ECO:0000256" key="7">
    <source>
        <dbReference type="RuleBase" id="RU367100"/>
    </source>
</evidence>
<evidence type="ECO:0000256" key="8">
    <source>
        <dbReference type="SAM" id="MobiDB-lite"/>
    </source>
</evidence>
<reference evidence="9 10" key="2">
    <citation type="journal article" date="2013" name="IMA Fungus">
        <title>IMA Genome-F 1: Ceratocystis fimbriata: Draft nuclear genome sequence for the plant pathogen, Ceratocystis fimbriata.</title>
        <authorList>
            <person name="Wilken P.M."/>
            <person name="Steenkamp E.T."/>
            <person name="Wingfield M.J."/>
            <person name="de Beer Z.W."/>
            <person name="Wingfield B.D."/>
        </authorList>
    </citation>
    <scope>NUCLEOTIDE SEQUENCE [LARGE SCALE GENOMIC DNA]</scope>
    <source>
        <strain evidence="9 10">CBS 114723</strain>
    </source>
</reference>
<comment type="similarity">
    <text evidence="2 7">Belongs to the DLT1 family.</text>
</comment>
<keyword evidence="6 7" id="KW-0472">Membrane</keyword>
<proteinExistence type="inferred from homology"/>
<dbReference type="STRING" id="1035309.A0A2C5XG68"/>
<dbReference type="PANTHER" id="PTHR40021">
    <property type="entry name" value="DEFECT AT LOW TEMPERATURE PROTEIN 1"/>
    <property type="match status" value="1"/>
</dbReference>
<evidence type="ECO:0000256" key="6">
    <source>
        <dbReference type="ARBA" id="ARBA00023136"/>
    </source>
</evidence>
<comment type="caution">
    <text evidence="9">The sequence shown here is derived from an EMBL/GenBank/DDBJ whole genome shotgun (WGS) entry which is preliminary data.</text>
</comment>
<dbReference type="EMBL" id="APWK03000008">
    <property type="protein sequence ID" value="PHH55695.1"/>
    <property type="molecule type" value="Genomic_DNA"/>
</dbReference>
<sequence>MAFVYLTRLYINKTALSAIPKSWLPIQKGDVRLPVWKMINSYLSRSAAIAFASRPRTKREAGDSTAHLPESISASFPPKRDSVEDRRITMQRTPSDSPFFNNHQAILEIPFSSAAIWDDIEHPGWSSPNSPEMPDVQYSVVYGEIPDMIEAKAFTLAQTGPNSGSTPSLLHSGLQEVLARPSNMSLRDYITHLSNYNVITQSATVSSFLTNYERAKYSTRPLPGAEFREMMAQFAQILQSMQPLDLTSRETASLFGYDDDDTSLHSSLAFGSHSFHYANNSAERSLGSEPSIRSSLSASPSFRAYLGSSPPSRSGSIGAASYLTAPATPQKRSSSIADSSSIESLSPSPYPLRASRMASPASMHSRSSYLSSSESVVHKATILQP</sequence>
<name>A0A2C5XG68_9PEZI</name>
<keyword evidence="5" id="KW-1133">Transmembrane helix</keyword>
<evidence type="ECO:0000256" key="5">
    <source>
        <dbReference type="ARBA" id="ARBA00022989"/>
    </source>
</evidence>
<feature type="compositionally biased region" description="Low complexity" evidence="8">
    <location>
        <begin position="333"/>
        <end position="347"/>
    </location>
</feature>
<comment type="function">
    <text evidence="1 7">Required for growth under high-pressure and low-temperature conditions.</text>
</comment>
<keyword evidence="4" id="KW-0812">Transmembrane</keyword>
<organism evidence="9 10">
    <name type="scientific">Ceratocystis fimbriata CBS 114723</name>
    <dbReference type="NCBI Taxonomy" id="1035309"/>
    <lineage>
        <taxon>Eukaryota</taxon>
        <taxon>Fungi</taxon>
        <taxon>Dikarya</taxon>
        <taxon>Ascomycota</taxon>
        <taxon>Pezizomycotina</taxon>
        <taxon>Sordariomycetes</taxon>
        <taxon>Hypocreomycetidae</taxon>
        <taxon>Microascales</taxon>
        <taxon>Ceratocystidaceae</taxon>
        <taxon>Ceratocystis</taxon>
    </lineage>
</organism>
<feature type="compositionally biased region" description="Low complexity" evidence="8">
    <location>
        <begin position="362"/>
        <end position="375"/>
    </location>
</feature>
<evidence type="ECO:0000256" key="4">
    <source>
        <dbReference type="ARBA" id="ARBA00022692"/>
    </source>
</evidence>
<evidence type="ECO:0000313" key="10">
    <source>
        <dbReference type="Proteomes" id="UP000222788"/>
    </source>
</evidence>
<evidence type="ECO:0000313" key="9">
    <source>
        <dbReference type="EMBL" id="PHH55695.1"/>
    </source>
</evidence>
<accession>A0A2C5XG68</accession>
<dbReference type="Proteomes" id="UP000222788">
    <property type="component" value="Unassembled WGS sequence"/>
</dbReference>
<dbReference type="PANTHER" id="PTHR40021:SF1">
    <property type="entry name" value="DEFECT AT LOW TEMPERATURE PROTEIN 1"/>
    <property type="match status" value="1"/>
</dbReference>
<feature type="region of interest" description="Disordered" evidence="8">
    <location>
        <begin position="328"/>
        <end position="385"/>
    </location>
</feature>
<evidence type="ECO:0000256" key="3">
    <source>
        <dbReference type="ARBA" id="ARBA00021353"/>
    </source>
</evidence>
<evidence type="ECO:0000256" key="2">
    <source>
        <dbReference type="ARBA" id="ARBA00005550"/>
    </source>
</evidence>
<feature type="region of interest" description="Disordered" evidence="8">
    <location>
        <begin position="54"/>
        <end position="84"/>
    </location>
</feature>
<keyword evidence="10" id="KW-1185">Reference proteome</keyword>
<protein>
    <recommendedName>
        <fullName evidence="3 7">Defect at low temperature protein 1</fullName>
    </recommendedName>
</protein>
<dbReference type="GO" id="GO:0016020">
    <property type="term" value="C:membrane"/>
    <property type="evidence" value="ECO:0007669"/>
    <property type="project" value="UniProtKB-SubCell"/>
</dbReference>
<gene>
    <name evidence="7" type="primary">DLT1</name>
    <name evidence="9" type="ORF">CFIMG_008519RA00001</name>
</gene>
<dbReference type="InterPro" id="IPR038869">
    <property type="entry name" value="DLT1"/>
</dbReference>